<reference evidence="3" key="1">
    <citation type="submission" date="2022-07" db="EMBL/GenBank/DDBJ databases">
        <title>Alkalimarinus sp. nov., isolated from gut of a Alitta virens.</title>
        <authorList>
            <person name="Yang A.I."/>
            <person name="Shin N.-R."/>
        </authorList>
    </citation>
    <scope>NUCLEOTIDE SEQUENCE</scope>
    <source>
        <strain evidence="3">FA028</strain>
    </source>
</reference>
<evidence type="ECO:0000256" key="1">
    <source>
        <dbReference type="SAM" id="Coils"/>
    </source>
</evidence>
<keyword evidence="2" id="KW-1133">Transmembrane helix</keyword>
<accession>A0A9E8HGS3</accession>
<dbReference type="AlphaFoldDB" id="A0A9E8HGS3"/>
<name>A0A9E8HGS3_9ALTE</name>
<feature type="transmembrane region" description="Helical" evidence="2">
    <location>
        <begin position="31"/>
        <end position="53"/>
    </location>
</feature>
<protein>
    <submittedName>
        <fullName evidence="3">Uncharacterized protein</fullName>
    </submittedName>
</protein>
<dbReference type="RefSeq" id="WP_251811406.1">
    <property type="nucleotide sequence ID" value="NZ_CP101527.1"/>
</dbReference>
<proteinExistence type="predicted"/>
<evidence type="ECO:0000313" key="3">
    <source>
        <dbReference type="EMBL" id="UZW73945.1"/>
    </source>
</evidence>
<keyword evidence="4" id="KW-1185">Reference proteome</keyword>
<gene>
    <name evidence="3" type="ORF">NNL22_13015</name>
</gene>
<keyword evidence="2" id="KW-0812">Transmembrane</keyword>
<evidence type="ECO:0000256" key="2">
    <source>
        <dbReference type="SAM" id="Phobius"/>
    </source>
</evidence>
<evidence type="ECO:0000313" key="4">
    <source>
        <dbReference type="Proteomes" id="UP001164472"/>
    </source>
</evidence>
<organism evidence="3 4">
    <name type="scientific">Alkalimarinus sediminis</name>
    <dbReference type="NCBI Taxonomy" id="1632866"/>
    <lineage>
        <taxon>Bacteria</taxon>
        <taxon>Pseudomonadati</taxon>
        <taxon>Pseudomonadota</taxon>
        <taxon>Gammaproteobacteria</taxon>
        <taxon>Alteromonadales</taxon>
        <taxon>Alteromonadaceae</taxon>
        <taxon>Alkalimarinus</taxon>
    </lineage>
</organism>
<keyword evidence="2" id="KW-0472">Membrane</keyword>
<dbReference type="Proteomes" id="UP001164472">
    <property type="component" value="Chromosome"/>
</dbReference>
<keyword evidence="1" id="KW-0175">Coiled coil</keyword>
<sequence length="182" mass="20661">MAEKERPDDQEELSEEQRISLLEKSVTTNKVVLLILALTLIVAISVTLTTMIISSMTEDSSLGEEEAFIQMQQELTALKEQVAAQQATIAKTEQSYGKLKGLLNNSSAPTFQRILLQQEKSYQEYIKSMKSGMYDLAHMVPGSRTWLELYSEQMNNALTLSQQRERELKRLQTGEPLIEPDF</sequence>
<dbReference type="EMBL" id="CP101527">
    <property type="protein sequence ID" value="UZW73945.1"/>
    <property type="molecule type" value="Genomic_DNA"/>
</dbReference>
<feature type="coiled-coil region" evidence="1">
    <location>
        <begin position="68"/>
        <end position="95"/>
    </location>
</feature>
<dbReference type="KEGG" id="asem:NNL22_13015"/>